<organism evidence="2 3">
    <name type="scientific">Prevotella nigrescens</name>
    <dbReference type="NCBI Taxonomy" id="28133"/>
    <lineage>
        <taxon>Bacteria</taxon>
        <taxon>Pseudomonadati</taxon>
        <taxon>Bacteroidota</taxon>
        <taxon>Bacteroidia</taxon>
        <taxon>Bacteroidales</taxon>
        <taxon>Prevotellaceae</taxon>
        <taxon>Prevotella</taxon>
    </lineage>
</organism>
<reference evidence="2" key="1">
    <citation type="submission" date="2020-04" db="EMBL/GenBank/DDBJ databases">
        <title>Deep metagenomics examines the oral microbiome during advanced dental caries in children, revealing novel taxa and co-occurrences with host molecules.</title>
        <authorList>
            <person name="Baker J.L."/>
            <person name="Morton J.T."/>
            <person name="Dinis M."/>
            <person name="Alvarez R."/>
            <person name="Tran N.C."/>
            <person name="Knight R."/>
            <person name="Edlund A."/>
        </authorList>
    </citation>
    <scope>NUCLEOTIDE SEQUENCE</scope>
    <source>
        <strain evidence="2">JCVI_32_bin.50</strain>
    </source>
</reference>
<accession>A0A9D5WXD8</accession>
<dbReference type="Proteomes" id="UP000787419">
    <property type="component" value="Unassembled WGS sequence"/>
</dbReference>
<evidence type="ECO:0000256" key="1">
    <source>
        <dbReference type="SAM" id="SignalP"/>
    </source>
</evidence>
<comment type="caution">
    <text evidence="2">The sequence shown here is derived from an EMBL/GenBank/DDBJ whole genome shotgun (WGS) entry which is preliminary data.</text>
</comment>
<keyword evidence="1" id="KW-0732">Signal</keyword>
<dbReference type="AlphaFoldDB" id="A0A9D5WXD8"/>
<protein>
    <submittedName>
        <fullName evidence="2">Uncharacterized protein</fullName>
    </submittedName>
</protein>
<proteinExistence type="predicted"/>
<feature type="chain" id="PRO_5038767723" evidence="1">
    <location>
        <begin position="19"/>
        <end position="195"/>
    </location>
</feature>
<evidence type="ECO:0000313" key="2">
    <source>
        <dbReference type="EMBL" id="MBF1447758.1"/>
    </source>
</evidence>
<dbReference type="EMBL" id="JABZTM010000140">
    <property type="protein sequence ID" value="MBF1447758.1"/>
    <property type="molecule type" value="Genomic_DNA"/>
</dbReference>
<name>A0A9D5WXD8_9BACT</name>
<sequence>MKQLLLLPLLLFCTPAFAQSSTATEHLPLTFCGISLDNTAAAFADSLSAKGFKPETAPLRLPISKGNATLRGRFENIPCIVEVGKNHADRVDTVRVFFLNVNNPLRSYNILTNIYRNRYGAPIFENYYDTHLLPHDAQQQLASDPFVTTFSVNGNTVQFSLCYDVRLREYIYCLLLIDTKNAQPVLSNTDEVIEW</sequence>
<feature type="signal peptide" evidence="1">
    <location>
        <begin position="1"/>
        <end position="18"/>
    </location>
</feature>
<gene>
    <name evidence="2" type="ORF">HXN55_10320</name>
</gene>
<evidence type="ECO:0000313" key="3">
    <source>
        <dbReference type="Proteomes" id="UP000787419"/>
    </source>
</evidence>
<dbReference type="RefSeq" id="WP_278491103.1">
    <property type="nucleotide sequence ID" value="NZ_JABZTM010000140.1"/>
</dbReference>